<accession>A0AA35JA07</accession>
<dbReference type="GO" id="GO:0005654">
    <property type="term" value="C:nucleoplasm"/>
    <property type="evidence" value="ECO:0007669"/>
    <property type="project" value="UniProtKB-ARBA"/>
</dbReference>
<evidence type="ECO:0000256" key="2">
    <source>
        <dbReference type="ARBA" id="ARBA00022491"/>
    </source>
</evidence>
<organism evidence="7 8">
    <name type="scientific">Saccharomyces uvarum</name>
    <name type="common">Yeast</name>
    <name type="synonym">Saccharomyces bayanus var. uvarum</name>
    <dbReference type="NCBI Taxonomy" id="230603"/>
    <lineage>
        <taxon>Eukaryota</taxon>
        <taxon>Fungi</taxon>
        <taxon>Dikarya</taxon>
        <taxon>Ascomycota</taxon>
        <taxon>Saccharomycotina</taxon>
        <taxon>Saccharomycetes</taxon>
        <taxon>Saccharomycetales</taxon>
        <taxon>Saccharomycetaceae</taxon>
        <taxon>Saccharomyces</taxon>
    </lineage>
</organism>
<gene>
    <name evidence="7" type="primary">SUVC01G0570</name>
    <name evidence="7" type="ORF">SUVC_01G0570</name>
</gene>
<dbReference type="Proteomes" id="UP001162090">
    <property type="component" value="Chromosome 1"/>
</dbReference>
<dbReference type="AlphaFoldDB" id="A0AA35JA07"/>
<name>A0AA35JA07_SACUV</name>
<evidence type="ECO:0000256" key="6">
    <source>
        <dbReference type="SAM" id="MobiDB-lite"/>
    </source>
</evidence>
<keyword evidence="2" id="KW-0678">Repressor</keyword>
<evidence type="ECO:0008006" key="9">
    <source>
        <dbReference type="Google" id="ProtNLM"/>
    </source>
</evidence>
<evidence type="ECO:0000256" key="5">
    <source>
        <dbReference type="ARBA" id="ARBA00023242"/>
    </source>
</evidence>
<evidence type="ECO:0000256" key="1">
    <source>
        <dbReference type="ARBA" id="ARBA00004123"/>
    </source>
</evidence>
<dbReference type="EMBL" id="OX365912">
    <property type="protein sequence ID" value="CAI4054313.1"/>
    <property type="molecule type" value="Genomic_DNA"/>
</dbReference>
<comment type="subcellular location">
    <subcellularLocation>
        <location evidence="1">Nucleus</location>
    </subcellularLocation>
</comment>
<dbReference type="Pfam" id="PF08598">
    <property type="entry name" value="Sds3"/>
    <property type="match status" value="1"/>
</dbReference>
<feature type="region of interest" description="Disordered" evidence="6">
    <location>
        <begin position="1"/>
        <end position="24"/>
    </location>
</feature>
<keyword evidence="5" id="KW-0539">Nucleus</keyword>
<feature type="region of interest" description="Disordered" evidence="6">
    <location>
        <begin position="49"/>
        <end position="161"/>
    </location>
</feature>
<keyword evidence="3" id="KW-0805">Transcription regulation</keyword>
<evidence type="ECO:0000256" key="3">
    <source>
        <dbReference type="ARBA" id="ARBA00023015"/>
    </source>
</evidence>
<sequence>MSQHTPQESEQTAAKEQDIDQESVLSNIDFNTDLNHNLNLSEYCISSDADTEKMDSNEETSLASLPELRYAPKLASLVKQETPSGSVKRPYQDEVYEQQEDTKKIKVAEKEETGVAGGKEKSVDLRDEQGDEGDNEEENIEEEIDNDHEHTAPPATATATATATSSVAVAVAVMPSPIEAEEQRMTALKEITNIEYKFAQLRQKLYDNQLVRLQTELQMCLEGSHPELQAYYSKIAAIRDYKLHRAYQRQKYELACINTETLATRTFIHQDFHKKVTDLRTRLLNRTTQTWYDINKERRDMDIVIPDVNYHVPIKLDNKTLSCITGYASAAQLRYPGEPVAEDLACEGIEYRYRANPVDKLEVIVDRMRLNNEISDLEGLRKYFHSFPGAPGLNPLRDSEINDDFHHWAQ</sequence>
<protein>
    <recommendedName>
        <fullName evidence="9">Dep1p</fullName>
    </recommendedName>
</protein>
<evidence type="ECO:0000256" key="4">
    <source>
        <dbReference type="ARBA" id="ARBA00023163"/>
    </source>
</evidence>
<dbReference type="PANTHER" id="PTHR21964">
    <property type="entry name" value="BREAST CANCER METASTASIS-SUPPRESSOR 1"/>
    <property type="match status" value="1"/>
</dbReference>
<feature type="compositionally biased region" description="Acidic residues" evidence="6">
    <location>
        <begin position="129"/>
        <end position="146"/>
    </location>
</feature>
<proteinExistence type="predicted"/>
<evidence type="ECO:0000313" key="8">
    <source>
        <dbReference type="Proteomes" id="UP001162090"/>
    </source>
</evidence>
<feature type="compositionally biased region" description="Basic and acidic residues" evidence="6">
    <location>
        <begin position="100"/>
        <end position="128"/>
    </location>
</feature>
<keyword evidence="4" id="KW-0804">Transcription</keyword>
<dbReference type="InterPro" id="IPR013907">
    <property type="entry name" value="Sds3"/>
</dbReference>
<evidence type="ECO:0000313" key="7">
    <source>
        <dbReference type="EMBL" id="CAI4054313.1"/>
    </source>
</evidence>
<reference evidence="7" key="1">
    <citation type="submission" date="2022-10" db="EMBL/GenBank/DDBJ databases">
        <authorList>
            <person name="Byrne P K."/>
        </authorList>
    </citation>
    <scope>NUCLEOTIDE SEQUENCE</scope>
    <source>
        <strain evidence="7">CBS7001</strain>
    </source>
</reference>
<feature type="compositionally biased region" description="Polar residues" evidence="6">
    <location>
        <begin position="1"/>
        <end position="12"/>
    </location>
</feature>
<dbReference type="SMART" id="SM01401">
    <property type="entry name" value="Sds3"/>
    <property type="match status" value="1"/>
</dbReference>
<dbReference type="GO" id="GO:0010468">
    <property type="term" value="P:regulation of gene expression"/>
    <property type="evidence" value="ECO:0007669"/>
    <property type="project" value="UniProtKB-ARBA"/>
</dbReference>
<feature type="compositionally biased region" description="Low complexity" evidence="6">
    <location>
        <begin position="152"/>
        <end position="161"/>
    </location>
</feature>